<proteinExistence type="inferred from homology"/>
<evidence type="ECO:0000256" key="16">
    <source>
        <dbReference type="ARBA" id="ARBA00031953"/>
    </source>
</evidence>
<dbReference type="GO" id="GO:0000287">
    <property type="term" value="F:magnesium ion binding"/>
    <property type="evidence" value="ECO:0007669"/>
    <property type="project" value="InterPro"/>
</dbReference>
<comment type="similarity">
    <text evidence="2">Belongs to the RusA family.</text>
</comment>
<keyword evidence="5" id="KW-0540">Nuclease</keyword>
<dbReference type="Pfam" id="PF05866">
    <property type="entry name" value="RusA"/>
    <property type="match status" value="1"/>
</dbReference>
<evidence type="ECO:0000256" key="3">
    <source>
        <dbReference type="ARBA" id="ARBA00011738"/>
    </source>
</evidence>
<evidence type="ECO:0000256" key="14">
    <source>
        <dbReference type="ARBA" id="ARBA00029488"/>
    </source>
</evidence>
<evidence type="ECO:0000256" key="8">
    <source>
        <dbReference type="ARBA" id="ARBA00022763"/>
    </source>
</evidence>
<dbReference type="GO" id="GO:0008821">
    <property type="term" value="F:crossover junction DNA endonuclease activity"/>
    <property type="evidence" value="ECO:0007669"/>
    <property type="project" value="UniProtKB-EC"/>
</dbReference>
<keyword evidence="8" id="KW-0227">DNA damage</keyword>
<dbReference type="SUPFAM" id="SSF103084">
    <property type="entry name" value="Holliday junction resolvase RusA"/>
    <property type="match status" value="1"/>
</dbReference>
<evidence type="ECO:0000256" key="13">
    <source>
        <dbReference type="ARBA" id="ARBA00029354"/>
    </source>
</evidence>
<keyword evidence="7" id="KW-0255">Endonuclease</keyword>
<evidence type="ECO:0000313" key="17">
    <source>
        <dbReference type="EMBL" id="DAE09050.1"/>
    </source>
</evidence>
<keyword evidence="10" id="KW-0460">Magnesium</keyword>
<dbReference type="Gene3D" id="3.30.1330.70">
    <property type="entry name" value="Holliday junction resolvase RusA"/>
    <property type="match status" value="1"/>
</dbReference>
<evidence type="ECO:0000256" key="4">
    <source>
        <dbReference type="ARBA" id="ARBA00014885"/>
    </source>
</evidence>
<comment type="subunit">
    <text evidence="3">Homodimer.</text>
</comment>
<dbReference type="InterPro" id="IPR016281">
    <property type="entry name" value="Endonuclease_RusA"/>
</dbReference>
<evidence type="ECO:0000256" key="12">
    <source>
        <dbReference type="ARBA" id="ARBA00023204"/>
    </source>
</evidence>
<evidence type="ECO:0000256" key="9">
    <source>
        <dbReference type="ARBA" id="ARBA00022801"/>
    </source>
</evidence>
<dbReference type="GO" id="GO:0006310">
    <property type="term" value="P:DNA recombination"/>
    <property type="evidence" value="ECO:0007669"/>
    <property type="project" value="UniProtKB-KW"/>
</dbReference>
<evidence type="ECO:0000256" key="1">
    <source>
        <dbReference type="ARBA" id="ARBA00001946"/>
    </source>
</evidence>
<dbReference type="InterPro" id="IPR036614">
    <property type="entry name" value="RusA-like_sf"/>
</dbReference>
<comment type="catalytic activity">
    <reaction evidence="13">
        <text>Endonucleolytic cleavage at a junction such as a reciprocal single-stranded crossover between two homologous DNA duplexes (Holliday junction).</text>
        <dbReference type="EC" id="3.1.21.10"/>
    </reaction>
</comment>
<dbReference type="EC" id="3.1.21.10" evidence="14"/>
<evidence type="ECO:0000256" key="7">
    <source>
        <dbReference type="ARBA" id="ARBA00022759"/>
    </source>
</evidence>
<dbReference type="PIRSF" id="PIRSF001007">
    <property type="entry name" value="RusA"/>
    <property type="match status" value="1"/>
</dbReference>
<evidence type="ECO:0000256" key="2">
    <source>
        <dbReference type="ARBA" id="ARBA00008865"/>
    </source>
</evidence>
<evidence type="ECO:0000256" key="11">
    <source>
        <dbReference type="ARBA" id="ARBA00023172"/>
    </source>
</evidence>
<dbReference type="InterPro" id="IPR008822">
    <property type="entry name" value="Endonuclease_RusA-like"/>
</dbReference>
<evidence type="ECO:0000256" key="10">
    <source>
        <dbReference type="ARBA" id="ARBA00022842"/>
    </source>
</evidence>
<keyword evidence="11" id="KW-0233">DNA recombination</keyword>
<sequence length="124" mass="14129">MMETVRLELPIPPLVNHYWRHITIKGTPRTLISARGRDFRKNVMQIVGDEKKALKIDSRVKVNVVVCPPDRRKRDIDGYLKALLDSLTHAGVWLDDEQVDSIYITRGEVVKGGKAVVEILPMEV</sequence>
<reference evidence="17" key="1">
    <citation type="journal article" date="2021" name="Proc. Natl. Acad. Sci. U.S.A.">
        <title>A Catalog of Tens of Thousands of Viruses from Human Metagenomes Reveals Hidden Associations with Chronic Diseases.</title>
        <authorList>
            <person name="Tisza M.J."/>
            <person name="Buck C.B."/>
        </authorList>
    </citation>
    <scope>NUCLEOTIDE SEQUENCE</scope>
    <source>
        <strain evidence="17">CtEg02</strain>
    </source>
</reference>
<name>A0A8S5PQC7_9CAUD</name>
<evidence type="ECO:0000256" key="15">
    <source>
        <dbReference type="ARBA" id="ARBA00030920"/>
    </source>
</evidence>
<dbReference type="EMBL" id="BK015482">
    <property type="protein sequence ID" value="DAE09050.1"/>
    <property type="molecule type" value="Genomic_DNA"/>
</dbReference>
<evidence type="ECO:0000256" key="6">
    <source>
        <dbReference type="ARBA" id="ARBA00022723"/>
    </source>
</evidence>
<protein>
    <recommendedName>
        <fullName evidence="4">Crossover junction endodeoxyribonuclease RusA</fullName>
        <ecNumber evidence="14">3.1.21.10</ecNumber>
    </recommendedName>
    <alternativeName>
        <fullName evidence="15">Holliday junction nuclease RusA</fullName>
    </alternativeName>
    <alternativeName>
        <fullName evidence="16">Holliday junction resolvase</fullName>
    </alternativeName>
</protein>
<evidence type="ECO:0000256" key="5">
    <source>
        <dbReference type="ARBA" id="ARBA00022722"/>
    </source>
</evidence>
<dbReference type="GO" id="GO:0006281">
    <property type="term" value="P:DNA repair"/>
    <property type="evidence" value="ECO:0007669"/>
    <property type="project" value="UniProtKB-KW"/>
</dbReference>
<keyword evidence="9" id="KW-0378">Hydrolase</keyword>
<organism evidence="17">
    <name type="scientific">Myoviridae sp. ctEg02</name>
    <dbReference type="NCBI Taxonomy" id="2825061"/>
    <lineage>
        <taxon>Viruses</taxon>
        <taxon>Duplodnaviria</taxon>
        <taxon>Heunggongvirae</taxon>
        <taxon>Uroviricota</taxon>
        <taxon>Caudoviricetes</taxon>
    </lineage>
</organism>
<accession>A0A8S5PQC7</accession>
<keyword evidence="12" id="KW-0234">DNA repair</keyword>
<keyword evidence="6" id="KW-0479">Metal-binding</keyword>
<comment type="cofactor">
    <cofactor evidence="1">
        <name>Mg(2+)</name>
        <dbReference type="ChEBI" id="CHEBI:18420"/>
    </cofactor>
</comment>